<keyword evidence="3" id="KW-1185">Reference proteome</keyword>
<evidence type="ECO:0000313" key="3">
    <source>
        <dbReference type="Proteomes" id="UP001153954"/>
    </source>
</evidence>
<feature type="compositionally biased region" description="Acidic residues" evidence="1">
    <location>
        <begin position="177"/>
        <end position="192"/>
    </location>
</feature>
<reference evidence="2" key="1">
    <citation type="submission" date="2022-03" db="EMBL/GenBank/DDBJ databases">
        <authorList>
            <person name="Tunstrom K."/>
        </authorList>
    </citation>
    <scope>NUCLEOTIDE SEQUENCE</scope>
</reference>
<gene>
    <name evidence="2" type="ORF">EEDITHA_LOCUS4349</name>
</gene>
<proteinExistence type="predicted"/>
<feature type="region of interest" description="Disordered" evidence="1">
    <location>
        <begin position="170"/>
        <end position="192"/>
    </location>
</feature>
<dbReference type="Proteomes" id="UP001153954">
    <property type="component" value="Unassembled WGS sequence"/>
</dbReference>
<dbReference type="EMBL" id="CAKOGL010000007">
    <property type="protein sequence ID" value="CAH2088161.1"/>
    <property type="molecule type" value="Genomic_DNA"/>
</dbReference>
<feature type="region of interest" description="Disordered" evidence="1">
    <location>
        <begin position="47"/>
        <end position="99"/>
    </location>
</feature>
<accession>A0AAU9TQQ5</accession>
<sequence>MIPCVNQRKHGLEGFGSFKVIAIEVGSPHCSYSAEFQKWLDRLSTATDSDSSMENAMEEDPKVQPDSSGSVIVLDSDDETPCDLSMRSSESRSTSERGDCTEEVYFPEVVITEAGSSNSSSSPNAWEISEVNENDPFWSSFEKWFLNRSNTADPGLSMTSRIVEVAKLQHEASSISIDEDSKDGDDSEISRN</sequence>
<evidence type="ECO:0000313" key="2">
    <source>
        <dbReference type="EMBL" id="CAH2088161.1"/>
    </source>
</evidence>
<feature type="compositionally biased region" description="Basic and acidic residues" evidence="1">
    <location>
        <begin position="89"/>
        <end position="99"/>
    </location>
</feature>
<organism evidence="2 3">
    <name type="scientific">Euphydryas editha</name>
    <name type="common">Edith's checkerspot</name>
    <dbReference type="NCBI Taxonomy" id="104508"/>
    <lineage>
        <taxon>Eukaryota</taxon>
        <taxon>Metazoa</taxon>
        <taxon>Ecdysozoa</taxon>
        <taxon>Arthropoda</taxon>
        <taxon>Hexapoda</taxon>
        <taxon>Insecta</taxon>
        <taxon>Pterygota</taxon>
        <taxon>Neoptera</taxon>
        <taxon>Endopterygota</taxon>
        <taxon>Lepidoptera</taxon>
        <taxon>Glossata</taxon>
        <taxon>Ditrysia</taxon>
        <taxon>Papilionoidea</taxon>
        <taxon>Nymphalidae</taxon>
        <taxon>Nymphalinae</taxon>
        <taxon>Euphydryas</taxon>
    </lineage>
</organism>
<name>A0AAU9TQQ5_EUPED</name>
<comment type="caution">
    <text evidence="2">The sequence shown here is derived from an EMBL/GenBank/DDBJ whole genome shotgun (WGS) entry which is preliminary data.</text>
</comment>
<evidence type="ECO:0000256" key="1">
    <source>
        <dbReference type="SAM" id="MobiDB-lite"/>
    </source>
</evidence>
<dbReference type="AlphaFoldDB" id="A0AAU9TQQ5"/>
<protein>
    <submittedName>
        <fullName evidence="2">Uncharacterized protein</fullName>
    </submittedName>
</protein>